<dbReference type="InterPro" id="IPR001841">
    <property type="entry name" value="Znf_RING"/>
</dbReference>
<dbReference type="EMBL" id="JAEFBJ010000006">
    <property type="protein sequence ID" value="KAG7598186.1"/>
    <property type="molecule type" value="Genomic_DNA"/>
</dbReference>
<keyword evidence="1" id="KW-0479">Metal-binding</keyword>
<organism evidence="7 8">
    <name type="scientific">Arabidopsis suecica</name>
    <name type="common">Swedish thale-cress</name>
    <name type="synonym">Cardaminopsis suecica</name>
    <dbReference type="NCBI Taxonomy" id="45249"/>
    <lineage>
        <taxon>Eukaryota</taxon>
        <taxon>Viridiplantae</taxon>
        <taxon>Streptophyta</taxon>
        <taxon>Embryophyta</taxon>
        <taxon>Tracheophyta</taxon>
        <taxon>Spermatophyta</taxon>
        <taxon>Magnoliopsida</taxon>
        <taxon>eudicotyledons</taxon>
        <taxon>Gunneridae</taxon>
        <taxon>Pentapetalae</taxon>
        <taxon>rosids</taxon>
        <taxon>malvids</taxon>
        <taxon>Brassicales</taxon>
        <taxon>Brassicaceae</taxon>
        <taxon>Camelineae</taxon>
        <taxon>Arabidopsis</taxon>
    </lineage>
</organism>
<comment type="caution">
    <text evidence="7">The sequence shown here is derived from an EMBL/GenBank/DDBJ whole genome shotgun (WGS) entry which is preliminary data.</text>
</comment>
<evidence type="ECO:0000256" key="2">
    <source>
        <dbReference type="ARBA" id="ARBA00022771"/>
    </source>
</evidence>
<evidence type="ECO:0000313" key="8">
    <source>
        <dbReference type="Proteomes" id="UP000694251"/>
    </source>
</evidence>
<keyword evidence="8" id="KW-1185">Reference proteome</keyword>
<sequence length="152" mass="17013">MTSPPSLFALSPAAAAAAAYLPDDPDLTIVGFLKSSDSFPLYLLIAMIVYIVQLRYCNCRFKQKTKPLKKEILKSLPKLTFSPECGVRLCSSRCVICLEDYVVGDIVRVLPHCGHEFHAFCIDKWFQLGSTCPSCRSIPVIYHPHLNVLIHE</sequence>
<name>A0A8T2CIS3_ARASU</name>
<dbReference type="AlphaFoldDB" id="A0A8T2CIS3"/>
<dbReference type="PANTHER" id="PTHR45798">
    <property type="entry name" value="RING-H2 FINGER PROTEIN ATL61-RELATED-RELATED"/>
    <property type="match status" value="1"/>
</dbReference>
<dbReference type="Pfam" id="PF13639">
    <property type="entry name" value="zf-RING_2"/>
    <property type="match status" value="1"/>
</dbReference>
<keyword evidence="5" id="KW-1133">Transmembrane helix</keyword>
<feature type="transmembrane region" description="Helical" evidence="5">
    <location>
        <begin position="39"/>
        <end position="57"/>
    </location>
</feature>
<gene>
    <name evidence="7" type="ORF">ISN44_As06g024740</name>
</gene>
<evidence type="ECO:0000256" key="3">
    <source>
        <dbReference type="ARBA" id="ARBA00022833"/>
    </source>
</evidence>
<evidence type="ECO:0000259" key="6">
    <source>
        <dbReference type="PROSITE" id="PS50089"/>
    </source>
</evidence>
<dbReference type="SMART" id="SM00184">
    <property type="entry name" value="RING"/>
    <property type="match status" value="1"/>
</dbReference>
<accession>A0A8T2CIS3</accession>
<keyword evidence="2 4" id="KW-0863">Zinc-finger</keyword>
<keyword evidence="5" id="KW-0812">Transmembrane</keyword>
<keyword evidence="3" id="KW-0862">Zinc</keyword>
<dbReference type="PROSITE" id="PS50089">
    <property type="entry name" value="ZF_RING_2"/>
    <property type="match status" value="1"/>
</dbReference>
<keyword evidence="5" id="KW-0472">Membrane</keyword>
<dbReference type="PANTHER" id="PTHR45798:SF97">
    <property type="entry name" value="ALCOHOL-SENSITIVE RING FINGER PROTEIN 1"/>
    <property type="match status" value="1"/>
</dbReference>
<evidence type="ECO:0000256" key="1">
    <source>
        <dbReference type="ARBA" id="ARBA00022723"/>
    </source>
</evidence>
<proteinExistence type="predicted"/>
<dbReference type="InterPro" id="IPR052788">
    <property type="entry name" value="RING-type_E3_ligase_ATL"/>
</dbReference>
<dbReference type="OrthoDB" id="8062037at2759"/>
<evidence type="ECO:0000256" key="4">
    <source>
        <dbReference type="PROSITE-ProRule" id="PRU00175"/>
    </source>
</evidence>
<evidence type="ECO:0000256" key="5">
    <source>
        <dbReference type="SAM" id="Phobius"/>
    </source>
</evidence>
<reference evidence="7 8" key="1">
    <citation type="submission" date="2020-12" db="EMBL/GenBank/DDBJ databases">
        <title>Concerted genomic and epigenomic changes stabilize Arabidopsis allopolyploids.</title>
        <authorList>
            <person name="Chen Z."/>
        </authorList>
    </citation>
    <scope>NUCLEOTIDE SEQUENCE [LARGE SCALE GENOMIC DNA]</scope>
    <source>
        <strain evidence="7">As9502</strain>
        <tissue evidence="7">Leaf</tissue>
    </source>
</reference>
<protein>
    <submittedName>
        <fullName evidence="7">Zinc finger RING-type</fullName>
    </submittedName>
</protein>
<dbReference type="GO" id="GO:0008270">
    <property type="term" value="F:zinc ion binding"/>
    <property type="evidence" value="ECO:0007669"/>
    <property type="project" value="UniProtKB-KW"/>
</dbReference>
<feature type="domain" description="RING-type" evidence="6">
    <location>
        <begin position="94"/>
        <end position="136"/>
    </location>
</feature>
<evidence type="ECO:0000313" key="7">
    <source>
        <dbReference type="EMBL" id="KAG7598186.1"/>
    </source>
</evidence>
<dbReference type="Proteomes" id="UP000694251">
    <property type="component" value="Chromosome 6"/>
</dbReference>